<reference evidence="1 2" key="1">
    <citation type="journal article" date="2021" name="Microbiol. Spectr.">
        <title>A Single Bacterium Capable of Oxidation and Reduction of Iron at Circumneutral pH.</title>
        <authorList>
            <person name="Kato S."/>
            <person name="Ohkuma M."/>
        </authorList>
    </citation>
    <scope>NUCLEOTIDE SEQUENCE [LARGE SCALE GENOMIC DNA]</scope>
    <source>
        <strain evidence="1 2">MIZ03</strain>
    </source>
</reference>
<keyword evidence="2" id="KW-1185">Reference proteome</keyword>
<proteinExistence type="predicted"/>
<accession>A0ABM7MRR0</accession>
<gene>
    <name evidence="1" type="ORF">MIZ03_3936</name>
</gene>
<evidence type="ECO:0000313" key="1">
    <source>
        <dbReference type="EMBL" id="BCO29025.1"/>
    </source>
</evidence>
<sequence length="73" mass="8239">MLSAFKSCCVTFFKILKKDWCKSSDHRGGSKTVRCVSRLRFDLGAVGLRFTDRSSAAWRFSPITHIPAETLRG</sequence>
<protein>
    <submittedName>
        <fullName evidence="1">Uncharacterized protein</fullName>
    </submittedName>
</protein>
<organism evidence="1 2">
    <name type="scientific">Rhodoferax lithotrophicus</name>
    <dbReference type="NCBI Taxonomy" id="2798804"/>
    <lineage>
        <taxon>Bacteria</taxon>
        <taxon>Pseudomonadati</taxon>
        <taxon>Pseudomonadota</taxon>
        <taxon>Betaproteobacteria</taxon>
        <taxon>Burkholderiales</taxon>
        <taxon>Comamonadaceae</taxon>
        <taxon>Rhodoferax</taxon>
    </lineage>
</organism>
<evidence type="ECO:0000313" key="2">
    <source>
        <dbReference type="Proteomes" id="UP000824366"/>
    </source>
</evidence>
<dbReference type="Proteomes" id="UP000824366">
    <property type="component" value="Chromosome"/>
</dbReference>
<dbReference type="EMBL" id="AP024238">
    <property type="protein sequence ID" value="BCO29025.1"/>
    <property type="molecule type" value="Genomic_DNA"/>
</dbReference>
<name>A0ABM7MRR0_9BURK</name>